<evidence type="ECO:0000259" key="16">
    <source>
        <dbReference type="PROSITE" id="PS50081"/>
    </source>
</evidence>
<feature type="domain" description="Phorbol-ester/DAG-type" evidence="16">
    <location>
        <begin position="108"/>
        <end position="158"/>
    </location>
</feature>
<proteinExistence type="inferred from homology"/>
<evidence type="ECO:0000256" key="8">
    <source>
        <dbReference type="ARBA" id="ARBA00022741"/>
    </source>
</evidence>
<accession>A0A8S1C5K7</accession>
<dbReference type="PROSITE" id="PS00107">
    <property type="entry name" value="PROTEIN_KINASE_ATP"/>
    <property type="match status" value="1"/>
</dbReference>
<keyword evidence="9" id="KW-0863">Zinc-finger</keyword>
<dbReference type="InterPro" id="IPR000719">
    <property type="entry name" value="Prot_kinase_dom"/>
</dbReference>
<feature type="domain" description="AGC-kinase C-terminal" evidence="17">
    <location>
        <begin position="1942"/>
        <end position="2026"/>
    </location>
</feature>
<dbReference type="InterPro" id="IPR017892">
    <property type="entry name" value="Pkinase_C"/>
</dbReference>
<dbReference type="Gene3D" id="3.30.200.20">
    <property type="entry name" value="Phosphorylase Kinase, domain 1"/>
    <property type="match status" value="1"/>
</dbReference>
<sequence length="2026" mass="226419">MMFTGAHSKKQRASAALRRQQQQSQQQLLQPPLHAHEGRLRTTSCHEQSKTRSPVRPASGTGLRHLKDDDGPGPASGSCSEEEGLRRGRAITRRRGAMKHHKIHEVKGHKFAAKFFRQPTFCAFCREFLWGFGKQGYQCQTCQTAVHKKCHEKILGKCPGSSKESQSTIYLRERFKIDVPHRFKAHNFMSPTFCDHCGSLLYGLFRQGLRCEHYTIYGSPFASSPYSPYSPVLFRSAPSSSPGYGSYAGSGYSGVGRYGPLLNTIIESGLTPSSPRRVPRTPAYVPPVKTSYAYTPASSNYGRTYQRPVRMDTENIDVSTPRKPRRPEPQEQKNLSKDADTRGTIKRGRTVVRIHTKKLKENPDINNRKKMTPGERLKEKFMIRDYEAERRKKDEEDERRRTAEREESERRYRRLMCIEKPATPQIKTITEDIAKDDEKTPENSDSSGSDTETEDTVSQQKAKKKKRRKQSSVKKRNSVAPVAPPRARKSFDLVVDIPIEEPKRPTIKSKDHMKSIKSGGVSKKTGTKKSIILPSRNALDAPSVPQRNKKSDGVKYDERKKSEPLGDMMKSFSEFFLNFGKKNHTGDAPRAAANKLGAKNSDSAKTVADENKPLIAPITAAGTTQQHQRRQDSKEDPEEADRKSEERGILNSDIICKRNSVVRIEYRASVRVARILEKKDFVKEKLPSSLVDPNETETSTAEKAAVVVKAEQSKSKPPLVTRKEEAIKDKQAEQKPKLTSDPTEKTQVPEIKSTPTPGKTAPQAQKSDGASIIQLEKQKQSEVKVDATKNELAKKQAGPKDGSVTGAKDNRDVKPVAEAERVDPKPLKKEDASELANVGKEDKAAAKAEQVAASECQNKETATECKKTVTEPKVETPLAKKFPWLAKKDEQKSNLKESADSPKASPLLAAAAAKTENKAPTSPAERKPAAKKEPTPPKLQNTALKSETCLKNETLDTTLPAGKTELQKDENTSCVTAVVSKEQDAAKIFLFDKESVEIITGKDKKLSAGESPVSDEAARNTAASENKTAESTQLQKVPLKPAKSSNEEEQKKAGKRDSPPKADVELKCIVTSSKPGEAADKSNEKQVDSPKKIEQPKAIDGPKKIALPKAFDAPKKLDEKPPESPKRVGNIAAVAGKFQNVIAKKESSPAATTEKPTKLVFKRDKTPEKSTESLAKADDEISKVQENKTDTVPPTTSKTEKLPEKLNEKENSPVKIAEKKVQSPKEDLKKEPEIPKKLDSKDKTPPNAVEKDGTPPKQKIEKETSPVKQAEKKVQSPKEDFKKQPEIPKKLDSKDKTPPKAVEKDSTPPKQKTPVKPDRAPKPTEQKQPEMKPKEPETKSDKPQDFSPKSSLKILQSMATKKLDEKPEADSNILFAKDSVKQKPLILRSRSSTIKKQPRAKLALMKPPQANFPAPAKPLFMQNAFAKLQEAFNKQQQPQPPPQTKPVKLKKMRARTDLSANMLDSEDDEEKKEQLQKSQSSTGLTRQDRHTVKNMKFRPDRVSTVRHQALKQSVKEDKKVESEDQEDSDTSSEEEDSDTETESTLSSGSDTETEEDQNKVDRNSTSSQDSGFGSNPNSPQASTNCECNVNCHRKCEKHMPNLCGVNQKLLAEALSSLKKGRTNAGSTKNAQTLDVRDANSPNPRRLSAQLSSDSESGEEGHLRRYTPPARTIPRFRKYAVEDFQFLKVLGKGSFGKVLLAELKGTECYYAVKCLKKDVVLEDDDVECTLIERKVLALGTKHPYLCHLFCTFQTESHLFFVMEYLNGGDLMFHIQQSGRFEQSRACFYAAEIVSGLRFLHKKGIVYRDLKLDNILLDFEGHVRIADFGMCKLQIYLDRTADTFCGTPDYMAPEIIKGLHYNQCVDWWSFGVLLFEMLVGQSPFNGCDEDDLFWSICNEQPYYPKYLSKEAQSVLSLLLEKDSSKRLGTPECHAGEVFEQPFFRSIDWGALERKELEAPFKPRVQHSLDVQYFDSAFTKEAPKLTPLHKPQRVQRVNKSESSSCLHFEFGLGSVLRLQIQGRKTPAGR</sequence>
<dbReference type="InterPro" id="IPR020454">
    <property type="entry name" value="DAG/PE-bd"/>
</dbReference>
<dbReference type="Pfam" id="PF00433">
    <property type="entry name" value="Pkinase_C"/>
    <property type="match status" value="1"/>
</dbReference>
<dbReference type="PROSITE" id="PS50011">
    <property type="entry name" value="PROTEIN_KINASE_DOM"/>
    <property type="match status" value="1"/>
</dbReference>
<feature type="compositionally biased region" description="Basic residues" evidence="14">
    <location>
        <begin position="344"/>
        <end position="358"/>
    </location>
</feature>
<dbReference type="GO" id="GO:0004697">
    <property type="term" value="F:diacylglycerol-dependent serine/threonine kinase activity"/>
    <property type="evidence" value="ECO:0007669"/>
    <property type="project" value="UniProtKB-EC"/>
</dbReference>
<feature type="compositionally biased region" description="Basic and acidic residues" evidence="14">
    <location>
        <begin position="429"/>
        <end position="442"/>
    </location>
</feature>
<feature type="compositionally biased region" description="Low complexity" evidence="14">
    <location>
        <begin position="516"/>
        <end position="532"/>
    </location>
</feature>
<keyword evidence="11" id="KW-0862">Zinc</keyword>
<keyword evidence="19" id="KW-1185">Reference proteome</keyword>
<feature type="compositionally biased region" description="Basic and acidic residues" evidence="14">
    <location>
        <begin position="1513"/>
        <end position="1522"/>
    </location>
</feature>
<keyword evidence="8 13" id="KW-0547">Nucleotide-binding</keyword>
<feature type="compositionally biased region" description="Basic and acidic residues" evidence="14">
    <location>
        <begin position="549"/>
        <end position="564"/>
    </location>
</feature>
<keyword evidence="3" id="KW-0723">Serine/threonine-protein kinase</keyword>
<feature type="compositionally biased region" description="Polar residues" evidence="14">
    <location>
        <begin position="1563"/>
        <end position="1584"/>
    </location>
</feature>
<feature type="compositionally biased region" description="Basic and acidic residues" evidence="14">
    <location>
        <begin position="924"/>
        <end position="935"/>
    </location>
</feature>
<feature type="compositionally biased region" description="Basic and acidic residues" evidence="14">
    <location>
        <begin position="1077"/>
        <end position="1103"/>
    </location>
</feature>
<feature type="compositionally biased region" description="Basic and acidic residues" evidence="14">
    <location>
        <begin position="721"/>
        <end position="744"/>
    </location>
</feature>
<dbReference type="InterPro" id="IPR017441">
    <property type="entry name" value="Protein_kinase_ATP_BS"/>
</dbReference>
<evidence type="ECO:0000256" key="14">
    <source>
        <dbReference type="SAM" id="MobiDB-lite"/>
    </source>
</evidence>
<dbReference type="SMART" id="SM00133">
    <property type="entry name" value="S_TK_X"/>
    <property type="match status" value="1"/>
</dbReference>
<dbReference type="FunFam" id="3.30.200.20:FF:000020">
    <property type="entry name" value="Protein kinase C, alpha"/>
    <property type="match status" value="1"/>
</dbReference>
<dbReference type="InterPro" id="IPR046349">
    <property type="entry name" value="C1-like_sf"/>
</dbReference>
<feature type="compositionally biased region" description="Low complexity" evidence="14">
    <location>
        <begin position="13"/>
        <end position="30"/>
    </location>
</feature>
<dbReference type="FunFam" id="3.30.60.20:FF:000008">
    <property type="entry name" value="Protein kinase C theta"/>
    <property type="match status" value="1"/>
</dbReference>
<dbReference type="Gene3D" id="3.30.60.20">
    <property type="match status" value="2"/>
</dbReference>
<evidence type="ECO:0000256" key="7">
    <source>
        <dbReference type="ARBA" id="ARBA00022737"/>
    </source>
</evidence>
<dbReference type="SUPFAM" id="SSF57889">
    <property type="entry name" value="Cysteine-rich domain"/>
    <property type="match status" value="2"/>
</dbReference>
<feature type="region of interest" description="Disordered" evidence="14">
    <location>
        <begin position="683"/>
        <end position="973"/>
    </location>
</feature>
<dbReference type="Gene3D" id="1.10.510.10">
    <property type="entry name" value="Transferase(Phosphotransferase) domain 1"/>
    <property type="match status" value="1"/>
</dbReference>
<dbReference type="GO" id="GO:0005524">
    <property type="term" value="F:ATP binding"/>
    <property type="evidence" value="ECO:0007669"/>
    <property type="project" value="UniProtKB-UniRule"/>
</dbReference>
<feature type="compositionally biased region" description="Polar residues" evidence="14">
    <location>
        <begin position="1623"/>
        <end position="1632"/>
    </location>
</feature>
<feature type="compositionally biased region" description="Basic and acidic residues" evidence="14">
    <location>
        <begin position="1155"/>
        <end position="1189"/>
    </location>
</feature>
<feature type="compositionally biased region" description="Basic and acidic residues" evidence="14">
    <location>
        <begin position="629"/>
        <end position="648"/>
    </location>
</feature>
<feature type="domain" description="Protein kinase" evidence="15">
    <location>
        <begin position="1683"/>
        <end position="1941"/>
    </location>
</feature>
<evidence type="ECO:0000256" key="6">
    <source>
        <dbReference type="ARBA" id="ARBA00022723"/>
    </source>
</evidence>
<feature type="compositionally biased region" description="Polar residues" evidence="14">
    <location>
        <begin position="753"/>
        <end position="768"/>
    </location>
</feature>
<feature type="compositionally biased region" description="Basic and acidic residues" evidence="14">
    <location>
        <begin position="359"/>
        <end position="410"/>
    </location>
</feature>
<dbReference type="PROSITE" id="PS00108">
    <property type="entry name" value="PROTEIN_KINASE_ST"/>
    <property type="match status" value="1"/>
</dbReference>
<dbReference type="Pfam" id="PF00069">
    <property type="entry name" value="Pkinase"/>
    <property type="match status" value="1"/>
</dbReference>
<dbReference type="PROSITE" id="PS51285">
    <property type="entry name" value="AGC_KINASE_CTER"/>
    <property type="match status" value="1"/>
</dbReference>
<keyword evidence="7" id="KW-0677">Repeat</keyword>
<keyword evidence="6" id="KW-0479">Metal-binding</keyword>
<dbReference type="InterPro" id="IPR008271">
    <property type="entry name" value="Ser/Thr_kinase_AS"/>
</dbReference>
<keyword evidence="12 13" id="KW-0067">ATP-binding</keyword>
<dbReference type="SMART" id="SM00109">
    <property type="entry name" value="C1"/>
    <property type="match status" value="2"/>
</dbReference>
<keyword evidence="4" id="KW-0597">Phosphoprotein</keyword>
<evidence type="ECO:0000256" key="3">
    <source>
        <dbReference type="ARBA" id="ARBA00022527"/>
    </source>
</evidence>
<feature type="compositionally biased region" description="Basic and acidic residues" evidence="14">
    <location>
        <begin position="1486"/>
        <end position="1503"/>
    </location>
</feature>
<evidence type="ECO:0000259" key="17">
    <source>
        <dbReference type="PROSITE" id="PS51285"/>
    </source>
</evidence>
<evidence type="ECO:0000256" key="13">
    <source>
        <dbReference type="PROSITE-ProRule" id="PRU10141"/>
    </source>
</evidence>
<dbReference type="InterPro" id="IPR011009">
    <property type="entry name" value="Kinase-like_dom_sf"/>
</dbReference>
<dbReference type="Pfam" id="PF00130">
    <property type="entry name" value="C1_1"/>
    <property type="match status" value="2"/>
</dbReference>
<feature type="compositionally biased region" description="Basic and acidic residues" evidence="14">
    <location>
        <begin position="808"/>
        <end position="832"/>
    </location>
</feature>
<feature type="compositionally biased region" description="Low complexity" evidence="14">
    <location>
        <begin position="901"/>
        <end position="914"/>
    </location>
</feature>
<keyword evidence="10" id="KW-0418">Kinase</keyword>
<organism evidence="18 19">
    <name type="scientific">Cloeon dipterum</name>
    <dbReference type="NCBI Taxonomy" id="197152"/>
    <lineage>
        <taxon>Eukaryota</taxon>
        <taxon>Metazoa</taxon>
        <taxon>Ecdysozoa</taxon>
        <taxon>Arthropoda</taxon>
        <taxon>Hexapoda</taxon>
        <taxon>Insecta</taxon>
        <taxon>Pterygota</taxon>
        <taxon>Palaeoptera</taxon>
        <taxon>Ephemeroptera</taxon>
        <taxon>Pisciforma</taxon>
        <taxon>Baetidae</taxon>
        <taxon>Cloeon</taxon>
    </lineage>
</organism>
<dbReference type="FunFam" id="1.10.510.10:FF:000023">
    <property type="entry name" value="Protein kinase C"/>
    <property type="match status" value="1"/>
</dbReference>
<dbReference type="PANTHER" id="PTHR24351">
    <property type="entry name" value="RIBOSOMAL PROTEIN S6 KINASE"/>
    <property type="match status" value="1"/>
</dbReference>
<feature type="region of interest" description="Disordered" evidence="14">
    <location>
        <begin position="583"/>
        <end position="650"/>
    </location>
</feature>
<dbReference type="PROSITE" id="PS00479">
    <property type="entry name" value="ZF_DAG_PE_1"/>
    <property type="match status" value="1"/>
</dbReference>
<evidence type="ECO:0000256" key="2">
    <source>
        <dbReference type="ARBA" id="ARBA00012429"/>
    </source>
</evidence>
<feature type="region of interest" description="Disordered" evidence="14">
    <location>
        <begin position="1144"/>
        <end position="1416"/>
    </location>
</feature>
<feature type="region of interest" description="Disordered" evidence="14">
    <location>
        <begin position="295"/>
        <end position="564"/>
    </location>
</feature>
<feature type="binding site" evidence="13">
    <location>
        <position position="1712"/>
    </location>
    <ligand>
        <name>ATP</name>
        <dbReference type="ChEBI" id="CHEBI:30616"/>
    </ligand>
</feature>
<dbReference type="SUPFAM" id="SSF56112">
    <property type="entry name" value="Protein kinase-like (PK-like)"/>
    <property type="match status" value="1"/>
</dbReference>
<feature type="compositionally biased region" description="Basic and acidic residues" evidence="14">
    <location>
        <begin position="1315"/>
        <end position="1344"/>
    </location>
</feature>
<feature type="compositionally biased region" description="Basic and acidic residues" evidence="14">
    <location>
        <begin position="1198"/>
        <end position="1307"/>
    </location>
</feature>
<feature type="compositionally biased region" description="Basic and acidic residues" evidence="14">
    <location>
        <begin position="500"/>
        <end position="514"/>
    </location>
</feature>
<feature type="compositionally biased region" description="Polar residues" evidence="14">
    <location>
        <begin position="1021"/>
        <end position="1035"/>
    </location>
</feature>
<name>A0A8S1C5K7_9INSE</name>
<protein>
    <recommendedName>
        <fullName evidence="2">protein kinase C</fullName>
        <ecNumber evidence="2">2.7.11.13</ecNumber>
    </recommendedName>
</protein>
<feature type="compositionally biased region" description="Basic and acidic residues" evidence="14">
    <location>
        <begin position="1045"/>
        <end position="1066"/>
    </location>
</feature>
<evidence type="ECO:0000259" key="15">
    <source>
        <dbReference type="PROSITE" id="PS50011"/>
    </source>
</evidence>
<dbReference type="PRINTS" id="PR00008">
    <property type="entry name" value="DAGPEDOMAIN"/>
</dbReference>
<evidence type="ECO:0000256" key="10">
    <source>
        <dbReference type="ARBA" id="ARBA00022777"/>
    </source>
</evidence>
<evidence type="ECO:0000256" key="5">
    <source>
        <dbReference type="ARBA" id="ARBA00022679"/>
    </source>
</evidence>
<evidence type="ECO:0000313" key="18">
    <source>
        <dbReference type="EMBL" id="CAB3367421.1"/>
    </source>
</evidence>
<dbReference type="Proteomes" id="UP000494165">
    <property type="component" value="Unassembled WGS sequence"/>
</dbReference>
<comment type="similarity">
    <text evidence="1">Belongs to the protein kinase superfamily. AGC Ser/Thr protein kinase family. PKC subfamily.</text>
</comment>
<reference evidence="18 19" key="1">
    <citation type="submission" date="2020-04" db="EMBL/GenBank/DDBJ databases">
        <authorList>
            <person name="Alioto T."/>
            <person name="Alioto T."/>
            <person name="Gomez Garrido J."/>
        </authorList>
    </citation>
    <scope>NUCLEOTIDE SEQUENCE [LARGE SCALE GENOMIC DNA]</scope>
</reference>
<feature type="compositionally biased region" description="Polar residues" evidence="14">
    <location>
        <begin position="1347"/>
        <end position="1359"/>
    </location>
</feature>
<feature type="region of interest" description="Disordered" evidence="14">
    <location>
        <begin position="1000"/>
        <end position="1128"/>
    </location>
</feature>
<dbReference type="InterPro" id="IPR000961">
    <property type="entry name" value="AGC-kinase_C"/>
</dbReference>
<dbReference type="OrthoDB" id="10047816at2759"/>
<dbReference type="InterPro" id="IPR002219">
    <property type="entry name" value="PKC_DAG/PE"/>
</dbReference>
<comment type="caution">
    <text evidence="18">The sequence shown here is derived from an EMBL/GenBank/DDBJ whole genome shotgun (WGS) entry which is preliminary data.</text>
</comment>
<evidence type="ECO:0000256" key="11">
    <source>
        <dbReference type="ARBA" id="ARBA00022833"/>
    </source>
</evidence>
<dbReference type="CDD" id="cd20834">
    <property type="entry name" value="C1_nPKC_theta-like_rpt1"/>
    <property type="match status" value="1"/>
</dbReference>
<feature type="compositionally biased region" description="Basic and acidic residues" evidence="14">
    <location>
        <begin position="886"/>
        <end position="900"/>
    </location>
</feature>
<evidence type="ECO:0000256" key="4">
    <source>
        <dbReference type="ARBA" id="ARBA00022553"/>
    </source>
</evidence>
<evidence type="ECO:0000256" key="9">
    <source>
        <dbReference type="ARBA" id="ARBA00022771"/>
    </source>
</evidence>
<feature type="compositionally biased region" description="Acidic residues" evidence="14">
    <location>
        <begin position="1523"/>
        <end position="1541"/>
    </location>
</feature>
<feature type="region of interest" description="Disordered" evidence="14">
    <location>
        <begin position="1430"/>
        <end position="1584"/>
    </location>
</feature>
<feature type="region of interest" description="Disordered" evidence="14">
    <location>
        <begin position="1620"/>
        <end position="1666"/>
    </location>
</feature>
<dbReference type="GO" id="GO:0008270">
    <property type="term" value="F:zinc ion binding"/>
    <property type="evidence" value="ECO:0007669"/>
    <property type="project" value="UniProtKB-KW"/>
</dbReference>
<feature type="compositionally biased region" description="Basic residues" evidence="14">
    <location>
        <begin position="461"/>
        <end position="477"/>
    </location>
</feature>
<dbReference type="EMBL" id="CADEPI010000030">
    <property type="protein sequence ID" value="CAB3367421.1"/>
    <property type="molecule type" value="Genomic_DNA"/>
</dbReference>
<feature type="compositionally biased region" description="Basic and acidic residues" evidence="14">
    <location>
        <begin position="857"/>
        <end position="874"/>
    </location>
</feature>
<feature type="compositionally biased region" description="Basic and acidic residues" evidence="14">
    <location>
        <begin position="1112"/>
        <end position="1126"/>
    </location>
</feature>
<dbReference type="PROSITE" id="PS50081">
    <property type="entry name" value="ZF_DAG_PE_2"/>
    <property type="match status" value="2"/>
</dbReference>
<feature type="compositionally biased region" description="Basic and acidic residues" evidence="14">
    <location>
        <begin position="326"/>
        <end position="343"/>
    </location>
</feature>
<feature type="compositionally biased region" description="Low complexity" evidence="14">
    <location>
        <begin position="443"/>
        <end position="460"/>
    </location>
</feature>
<feature type="region of interest" description="Disordered" evidence="14">
    <location>
        <begin position="1"/>
        <end position="88"/>
    </location>
</feature>
<gene>
    <name evidence="18" type="ORF">CLODIP_2_CD00351</name>
</gene>
<keyword evidence="5" id="KW-0808">Transferase</keyword>
<feature type="compositionally biased region" description="Low complexity" evidence="14">
    <location>
        <begin position="696"/>
        <end position="710"/>
    </location>
</feature>
<dbReference type="SMART" id="SM00220">
    <property type="entry name" value="S_TKc"/>
    <property type="match status" value="1"/>
</dbReference>
<feature type="domain" description="Phorbol-ester/DAG-type" evidence="16">
    <location>
        <begin position="180"/>
        <end position="212"/>
    </location>
</feature>
<feature type="compositionally biased region" description="Basic and acidic residues" evidence="14">
    <location>
        <begin position="776"/>
        <end position="794"/>
    </location>
</feature>
<evidence type="ECO:0000256" key="12">
    <source>
        <dbReference type="ARBA" id="ARBA00022840"/>
    </source>
</evidence>
<evidence type="ECO:0000313" key="19">
    <source>
        <dbReference type="Proteomes" id="UP000494165"/>
    </source>
</evidence>
<evidence type="ECO:0000256" key="1">
    <source>
        <dbReference type="ARBA" id="ARBA00005490"/>
    </source>
</evidence>
<dbReference type="EC" id="2.7.11.13" evidence="2"/>